<dbReference type="Proteomes" id="UP000294095">
    <property type="component" value="Segment"/>
</dbReference>
<keyword evidence="2" id="KW-1185">Reference proteome</keyword>
<accession>A0A481V9I0</accession>
<evidence type="ECO:0000313" key="2">
    <source>
        <dbReference type="Proteomes" id="UP000294095"/>
    </source>
</evidence>
<name>A0A481V9I0_9CAUD</name>
<dbReference type="EMBL" id="MK310226">
    <property type="protein sequence ID" value="QBI90073.1"/>
    <property type="molecule type" value="Genomic_DNA"/>
</dbReference>
<proteinExistence type="predicted"/>
<gene>
    <name evidence="1" type="ORF">ChaoS9_340</name>
</gene>
<protein>
    <submittedName>
        <fullName evidence="1">CxxC motif protein</fullName>
    </submittedName>
</protein>
<sequence length="43" mass="5130">MTFHVVCHDCEFEGVHNSINGAWPAWREHRFDAMHDVEYARLD</sequence>
<organism evidence="1 2">
    <name type="scientific">Halobacterium phage ChaoS9</name>
    <dbReference type="NCBI Taxonomy" id="2847105"/>
    <lineage>
        <taxon>Viruses</taxon>
        <taxon>Duplodnaviria</taxon>
        <taxon>Heunggongvirae</taxon>
        <taxon>Uroviricota</taxon>
        <taxon>Caudoviricetes</taxon>
        <taxon>Vertoviridae</taxon>
        <taxon>Chaovirus</taxon>
        <taxon>Chaovirus bigenum</taxon>
        <taxon>Chaovirus ChaoS9</taxon>
    </lineage>
</organism>
<evidence type="ECO:0000313" key="1">
    <source>
        <dbReference type="EMBL" id="QBI90073.1"/>
    </source>
</evidence>
<reference evidence="2" key="1">
    <citation type="journal article" date="2019" name="Genes (Basel)">
        <title>Halobacterium salinarum virus ChaoS9, a Novel Halovirus Related to PhiH1 and PhiCh1.</title>
        <authorList>
            <person name="Dyall-Smith M."/>
            <person name="Palm P."/>
            <person name="Wanner G."/>
            <person name="Witte A."/>
            <person name="Oesterhelt D."/>
            <person name="Pfeiffer F."/>
        </authorList>
    </citation>
    <scope>NUCLEOTIDE SEQUENCE [LARGE SCALE GENOMIC DNA]</scope>
</reference>